<sequence>MPSKQQYSYSTTPRRMVPPGAVPIPMSPHGEMPAKHHQPRQSFGTASPSSPLTIMSPLSTSANSPPLLSSFTTADIAVPAQPMALETIRVSSLKSHVKRRPSLREGRPLSGIVWPQPTASTPTESLTQLRVDMAGLVSRKIERQDNGRRALMRRWKDTYLVLSGSRLYFLRPESAANHSAHAAQAIQAIVPLRHGVAIVDSKYKKYPHVFRVMADDGSLILIKAANDDAVAEWMARINCAAAFKTMDLARRGKPITPDPARARLLEEHLTALDAQLSKIDDGLERSLRLFKQLAAMVPLTKAGRTKIVVFADQVRNKLAEIYLSEQRLTCYKDVLHLDLTIEYELSAGPDNGWDSEDNSQSDWDHDEANLEDIEEIDEDEEDAHPYYPQSLVLDGFVAPTQSPATLLAAISTLIALLLLFTYLLLITKRPNLSLADRLTTLWFVLCASLHCLFELYYLAHFSSLASTPDFVASLWKEYAKSDSRYLAQVPLVFTLEFITVSVTGPLCLLTAWFVWCGGCARHICQLAACLLHLYSVVLYFGTEFMAKESNCRPEPVYYYVYLIAMNLPWVLVPLGLAVQSTTEIYTGIVVLSITSGGFGLLGSGLLLGGSGIGGLLDIGCPKGQVVAQELHDQRRVLV</sequence>
<organism evidence="1 2">
    <name type="scientific">Kickxella alabastrina</name>
    <dbReference type="NCBI Taxonomy" id="61397"/>
    <lineage>
        <taxon>Eukaryota</taxon>
        <taxon>Fungi</taxon>
        <taxon>Fungi incertae sedis</taxon>
        <taxon>Zoopagomycota</taxon>
        <taxon>Kickxellomycotina</taxon>
        <taxon>Kickxellomycetes</taxon>
        <taxon>Kickxellales</taxon>
        <taxon>Kickxellaceae</taxon>
        <taxon>Kickxella</taxon>
    </lineage>
</organism>
<comment type="caution">
    <text evidence="1">The sequence shown here is derived from an EMBL/GenBank/DDBJ whole genome shotgun (WGS) entry which is preliminary data.</text>
</comment>
<proteinExistence type="predicted"/>
<evidence type="ECO:0000313" key="2">
    <source>
        <dbReference type="Proteomes" id="UP001150581"/>
    </source>
</evidence>
<accession>A0ACC1I024</accession>
<dbReference type="Proteomes" id="UP001150581">
    <property type="component" value="Unassembled WGS sequence"/>
</dbReference>
<name>A0ACC1I024_9FUNG</name>
<gene>
    <name evidence="1" type="ORF">LPJ66_010813</name>
</gene>
<protein>
    <submittedName>
        <fullName evidence="1">Uncharacterized protein</fullName>
    </submittedName>
</protein>
<evidence type="ECO:0000313" key="1">
    <source>
        <dbReference type="EMBL" id="KAJ1884024.1"/>
    </source>
</evidence>
<keyword evidence="2" id="KW-1185">Reference proteome</keyword>
<reference evidence="1" key="1">
    <citation type="submission" date="2022-07" db="EMBL/GenBank/DDBJ databases">
        <title>Phylogenomic reconstructions and comparative analyses of Kickxellomycotina fungi.</title>
        <authorList>
            <person name="Reynolds N.K."/>
            <person name="Stajich J.E."/>
            <person name="Barry K."/>
            <person name="Grigoriev I.V."/>
            <person name="Crous P."/>
            <person name="Smith M.E."/>
        </authorList>
    </citation>
    <scope>NUCLEOTIDE SEQUENCE</scope>
    <source>
        <strain evidence="1">Benny 63K</strain>
    </source>
</reference>
<dbReference type="EMBL" id="JANBPG010002982">
    <property type="protein sequence ID" value="KAJ1884024.1"/>
    <property type="molecule type" value="Genomic_DNA"/>
</dbReference>